<feature type="domain" description="EGF-like" evidence="3">
    <location>
        <begin position="30"/>
        <end position="67"/>
    </location>
</feature>
<feature type="signal peptide" evidence="2">
    <location>
        <begin position="1"/>
        <end position="18"/>
    </location>
</feature>
<accession>A0A1S3HPR7</accession>
<dbReference type="InterPro" id="IPR004043">
    <property type="entry name" value="LCCL"/>
</dbReference>
<dbReference type="PROSITE" id="PS50820">
    <property type="entry name" value="LCCL"/>
    <property type="match status" value="2"/>
</dbReference>
<keyword evidence="1" id="KW-0245">EGF-like domain</keyword>
<keyword evidence="2" id="KW-0732">Signal</keyword>
<name>A0A1S3HPR7_LINAN</name>
<dbReference type="AlphaFoldDB" id="A0A1S3HPR7"/>
<reference evidence="6" key="1">
    <citation type="submission" date="2025-08" db="UniProtKB">
        <authorList>
            <consortium name="RefSeq"/>
        </authorList>
    </citation>
    <scope>IDENTIFICATION</scope>
    <source>
        <tissue evidence="6">Gonads</tissue>
    </source>
</reference>
<keyword evidence="5" id="KW-1185">Reference proteome</keyword>
<dbReference type="InParanoid" id="A0A1S3HPR7"/>
<evidence type="ECO:0000259" key="4">
    <source>
        <dbReference type="PROSITE" id="PS50820"/>
    </source>
</evidence>
<comment type="caution">
    <text evidence="1">Lacks conserved residue(s) required for the propagation of feature annotation.</text>
</comment>
<feature type="domain" description="LCCL" evidence="4">
    <location>
        <begin position="232"/>
        <end position="303"/>
    </location>
</feature>
<dbReference type="PROSITE" id="PS50026">
    <property type="entry name" value="EGF_3"/>
    <property type="match status" value="1"/>
</dbReference>
<dbReference type="OrthoDB" id="10070753at2759"/>
<protein>
    <submittedName>
        <fullName evidence="6">Cysteine-rich secretory protein LCCL domain-containing 2-like</fullName>
    </submittedName>
</protein>
<dbReference type="PANTHER" id="PTHR31331">
    <property type="entry name" value="LCCL DOMAIN PROTEIN (AFU_ORTHOLOGUE AFUA_5G08630)"/>
    <property type="match status" value="1"/>
</dbReference>
<dbReference type="GeneID" id="106157081"/>
<dbReference type="Pfam" id="PF03815">
    <property type="entry name" value="LCCL"/>
    <property type="match status" value="2"/>
</dbReference>
<dbReference type="InterPro" id="IPR051957">
    <property type="entry name" value="CRISP-LCCL_domain"/>
</dbReference>
<dbReference type="KEGG" id="lak:106157081"/>
<evidence type="ECO:0000313" key="6">
    <source>
        <dbReference type="RefSeq" id="XP_013388032.1"/>
    </source>
</evidence>
<gene>
    <name evidence="6" type="primary">LOC106157081</name>
</gene>
<feature type="domain" description="LCCL" evidence="4">
    <location>
        <begin position="66"/>
        <end position="166"/>
    </location>
</feature>
<proteinExistence type="predicted"/>
<dbReference type="InterPro" id="IPR036609">
    <property type="entry name" value="LCCL_sf"/>
</dbReference>
<evidence type="ECO:0000259" key="3">
    <source>
        <dbReference type="PROSITE" id="PS50026"/>
    </source>
</evidence>
<dbReference type="PANTHER" id="PTHR31331:SF1">
    <property type="entry name" value="CYSTEINE RICH SECRETORY PROTEIN LCCL DOMAIN CONTAINING 2"/>
    <property type="match status" value="1"/>
</dbReference>
<organism evidence="5 6">
    <name type="scientific">Lingula anatina</name>
    <name type="common">Brachiopod</name>
    <name type="synonym">Lingula unguis</name>
    <dbReference type="NCBI Taxonomy" id="7574"/>
    <lineage>
        <taxon>Eukaryota</taxon>
        <taxon>Metazoa</taxon>
        <taxon>Spiralia</taxon>
        <taxon>Lophotrochozoa</taxon>
        <taxon>Brachiopoda</taxon>
        <taxon>Linguliformea</taxon>
        <taxon>Lingulata</taxon>
        <taxon>Lingulida</taxon>
        <taxon>Linguloidea</taxon>
        <taxon>Lingulidae</taxon>
        <taxon>Lingula</taxon>
    </lineage>
</organism>
<dbReference type="SMART" id="SM00603">
    <property type="entry name" value="LCCL"/>
    <property type="match status" value="2"/>
</dbReference>
<keyword evidence="1" id="KW-1015">Disulfide bond</keyword>
<evidence type="ECO:0000256" key="1">
    <source>
        <dbReference type="PROSITE-ProRule" id="PRU00076"/>
    </source>
</evidence>
<evidence type="ECO:0000313" key="5">
    <source>
        <dbReference type="Proteomes" id="UP000085678"/>
    </source>
</evidence>
<dbReference type="SUPFAM" id="SSF69848">
    <property type="entry name" value="LCCL domain"/>
    <property type="match status" value="2"/>
</dbReference>
<dbReference type="InterPro" id="IPR000742">
    <property type="entry name" value="EGF"/>
</dbReference>
<dbReference type="RefSeq" id="XP_013388032.1">
    <property type="nucleotide sequence ID" value="XM_013532578.1"/>
</dbReference>
<feature type="chain" id="PRO_5010211768" evidence="2">
    <location>
        <begin position="19"/>
        <end position="318"/>
    </location>
</feature>
<evidence type="ECO:0000256" key="2">
    <source>
        <dbReference type="SAM" id="SignalP"/>
    </source>
</evidence>
<sequence>MMQGALFLLIASLAGIHAASLDNANITVTVVEICSFDSCRKGEVCQDLDQGGFVCICDPAAVDAQCSIRLTCTSTWDTVCKSNFGTEACSVWCPPDCLAADGVDIWGTGIYTGDSSICRAAIHDGKMKGANGGAFVLGYLPGQDSYESSLQNGIPSTGYGAWDESFHFVEPGCSDDTCPFGERCKPLSQENTVCLCNSTHAHDACYVPLDCTSDWETACSPLVGKGPCRVWCPSGCLSISAAVWGSGVYTGDSSICRAGLHDGRLAPSGGVLTVGYVPGKEAFISVAQNGVNSISYGSYDTAFNFLKEVKPTEGTLIG</sequence>
<dbReference type="Gene3D" id="2.170.130.20">
    <property type="entry name" value="LCCL-like domain"/>
    <property type="match status" value="2"/>
</dbReference>
<dbReference type="Proteomes" id="UP000085678">
    <property type="component" value="Unplaced"/>
</dbReference>
<feature type="disulfide bond" evidence="1">
    <location>
        <begin position="57"/>
        <end position="66"/>
    </location>
</feature>